<dbReference type="AlphaFoldDB" id="W6YSY0"/>
<dbReference type="EMBL" id="KI964147">
    <property type="protein sequence ID" value="EUC40675.1"/>
    <property type="molecule type" value="Genomic_DNA"/>
</dbReference>
<keyword evidence="2 5" id="KW-0853">WD repeat</keyword>
<dbReference type="GO" id="GO:0016607">
    <property type="term" value="C:nuclear speck"/>
    <property type="evidence" value="ECO:0007669"/>
    <property type="project" value="UniProtKB-SubCell"/>
</dbReference>
<keyword evidence="7" id="KW-1185">Reference proteome</keyword>
<dbReference type="Proteomes" id="UP000054032">
    <property type="component" value="Unassembled WGS sequence"/>
</dbReference>
<feature type="repeat" description="WD" evidence="5">
    <location>
        <begin position="1"/>
        <end position="34"/>
    </location>
</feature>
<evidence type="ECO:0000256" key="3">
    <source>
        <dbReference type="ARBA" id="ARBA00022737"/>
    </source>
</evidence>
<dbReference type="PROSITE" id="PS50082">
    <property type="entry name" value="WD_REPEATS_2"/>
    <property type="match status" value="4"/>
</dbReference>
<name>W6YSY0_COCMI</name>
<dbReference type="STRING" id="930090.W6YSY0"/>
<dbReference type="PROSITE" id="PS00678">
    <property type="entry name" value="WD_REPEATS_1"/>
    <property type="match status" value="4"/>
</dbReference>
<dbReference type="InterPro" id="IPR036322">
    <property type="entry name" value="WD40_repeat_dom_sf"/>
</dbReference>
<dbReference type="eggNOG" id="KOG0274">
    <property type="taxonomic scope" value="Eukaryota"/>
</dbReference>
<feature type="repeat" description="WD" evidence="5">
    <location>
        <begin position="119"/>
        <end position="160"/>
    </location>
</feature>
<comment type="subcellular location">
    <subcellularLocation>
        <location evidence="1">Nucleus speckle</location>
    </subcellularLocation>
</comment>
<evidence type="ECO:0000256" key="5">
    <source>
        <dbReference type="PROSITE-ProRule" id="PRU00221"/>
    </source>
</evidence>
<dbReference type="SMART" id="SM00320">
    <property type="entry name" value="WD40"/>
    <property type="match status" value="4"/>
</dbReference>
<dbReference type="SUPFAM" id="SSF50978">
    <property type="entry name" value="WD40 repeat-like"/>
    <property type="match status" value="1"/>
</dbReference>
<evidence type="ECO:0000256" key="4">
    <source>
        <dbReference type="ARBA" id="ARBA00026184"/>
    </source>
</evidence>
<evidence type="ECO:0000313" key="6">
    <source>
        <dbReference type="EMBL" id="EUC40675.1"/>
    </source>
</evidence>
<dbReference type="RefSeq" id="XP_007692817.1">
    <property type="nucleotide sequence ID" value="XM_007694627.1"/>
</dbReference>
<feature type="repeat" description="WD" evidence="5">
    <location>
        <begin position="35"/>
        <end position="76"/>
    </location>
</feature>
<dbReference type="InterPro" id="IPR015943">
    <property type="entry name" value="WD40/YVTN_repeat-like_dom_sf"/>
</dbReference>
<evidence type="ECO:0000313" key="7">
    <source>
        <dbReference type="Proteomes" id="UP000054032"/>
    </source>
</evidence>
<accession>W6YSY0</accession>
<dbReference type="CDD" id="cd00200">
    <property type="entry name" value="WD40"/>
    <property type="match status" value="1"/>
</dbReference>
<dbReference type="OrthoDB" id="538223at2759"/>
<sequence>MSVAFSRDSTRLASASDDSTVKIWDASSGTCVHTLEGHSSNVNSVAFSHDSTRLASASWDSIVKIWDASSGTCVHTLEGHSSTVWSVAFSHDSAQLASASDDSTVKIWDASSGTCVHTLEGHSSHVRSVAFSHDSTRLASASSDRTVKIWDASSGTCIHTLEVERVLFDLSFDSTGTSLHTEIGIIAIPPFQVSTSTDMTASKPQYQNISLSPDMVWIVRAGSNVLWVPSEYRPSRSAVSGALVGMGVGSGRIWFCEVK</sequence>
<dbReference type="GO" id="GO:0000398">
    <property type="term" value="P:mRNA splicing, via spliceosome"/>
    <property type="evidence" value="ECO:0007669"/>
    <property type="project" value="InterPro"/>
</dbReference>
<evidence type="ECO:0000256" key="2">
    <source>
        <dbReference type="ARBA" id="ARBA00022574"/>
    </source>
</evidence>
<dbReference type="Pfam" id="PF00400">
    <property type="entry name" value="WD40"/>
    <property type="match status" value="4"/>
</dbReference>
<dbReference type="InterPro" id="IPR020472">
    <property type="entry name" value="WD40_PAC1"/>
</dbReference>
<dbReference type="InterPro" id="IPR045184">
    <property type="entry name" value="SMU1"/>
</dbReference>
<dbReference type="GeneID" id="19119203"/>
<dbReference type="InterPro" id="IPR019775">
    <property type="entry name" value="WD40_repeat_CS"/>
</dbReference>
<dbReference type="InterPro" id="IPR001680">
    <property type="entry name" value="WD40_rpt"/>
</dbReference>
<organism evidence="6 7">
    <name type="scientific">Bipolaris oryzae ATCC 44560</name>
    <dbReference type="NCBI Taxonomy" id="930090"/>
    <lineage>
        <taxon>Eukaryota</taxon>
        <taxon>Fungi</taxon>
        <taxon>Dikarya</taxon>
        <taxon>Ascomycota</taxon>
        <taxon>Pezizomycotina</taxon>
        <taxon>Dothideomycetes</taxon>
        <taxon>Pleosporomycetidae</taxon>
        <taxon>Pleosporales</taxon>
        <taxon>Pleosporineae</taxon>
        <taxon>Pleosporaceae</taxon>
        <taxon>Bipolaris</taxon>
    </lineage>
</organism>
<keyword evidence="3" id="KW-0677">Repeat</keyword>
<dbReference type="KEGG" id="bor:COCMIDRAFT_108209"/>
<reference evidence="6 7" key="1">
    <citation type="journal article" date="2013" name="PLoS Genet.">
        <title>Comparative genome structure, secondary metabolite, and effector coding capacity across Cochliobolus pathogens.</title>
        <authorList>
            <person name="Condon B.J."/>
            <person name="Leng Y."/>
            <person name="Wu D."/>
            <person name="Bushley K.E."/>
            <person name="Ohm R.A."/>
            <person name="Otillar R."/>
            <person name="Martin J."/>
            <person name="Schackwitz W."/>
            <person name="Grimwood J."/>
            <person name="MohdZainudin N."/>
            <person name="Xue C."/>
            <person name="Wang R."/>
            <person name="Manning V.A."/>
            <person name="Dhillon B."/>
            <person name="Tu Z.J."/>
            <person name="Steffenson B.J."/>
            <person name="Salamov A."/>
            <person name="Sun H."/>
            <person name="Lowry S."/>
            <person name="LaButti K."/>
            <person name="Han J."/>
            <person name="Copeland A."/>
            <person name="Lindquist E."/>
            <person name="Barry K."/>
            <person name="Schmutz J."/>
            <person name="Baker S.E."/>
            <person name="Ciuffetti L.M."/>
            <person name="Grigoriev I.V."/>
            <person name="Zhong S."/>
            <person name="Turgeon B.G."/>
        </authorList>
    </citation>
    <scope>NUCLEOTIDE SEQUENCE [LARGE SCALE GENOMIC DNA]</scope>
    <source>
        <strain evidence="6 7">ATCC 44560</strain>
    </source>
</reference>
<protein>
    <recommendedName>
        <fullName evidence="4">WD40 repeat-containing protein SMU1</fullName>
    </recommendedName>
</protein>
<dbReference type="HOGENOM" id="CLU_000288_57_19_1"/>
<dbReference type="Gene3D" id="2.130.10.10">
    <property type="entry name" value="YVTN repeat-like/Quinoprotein amine dehydrogenase"/>
    <property type="match status" value="2"/>
</dbReference>
<dbReference type="PRINTS" id="PR00320">
    <property type="entry name" value="GPROTEINBRPT"/>
</dbReference>
<evidence type="ECO:0000256" key="1">
    <source>
        <dbReference type="ARBA" id="ARBA00004324"/>
    </source>
</evidence>
<feature type="repeat" description="WD" evidence="5">
    <location>
        <begin position="77"/>
        <end position="118"/>
    </location>
</feature>
<proteinExistence type="predicted"/>
<dbReference type="PANTHER" id="PTHR22848">
    <property type="entry name" value="WD40 REPEAT PROTEIN"/>
    <property type="match status" value="1"/>
</dbReference>
<gene>
    <name evidence="6" type="ORF">COCMIDRAFT_108209</name>
</gene>
<dbReference type="PROSITE" id="PS50294">
    <property type="entry name" value="WD_REPEATS_REGION"/>
    <property type="match status" value="4"/>
</dbReference>